<dbReference type="EMBL" id="JAUFQC010000027">
    <property type="protein sequence ID" value="MDN3611684.1"/>
    <property type="molecule type" value="Genomic_DNA"/>
</dbReference>
<proteinExistence type="predicted"/>
<reference evidence="2" key="1">
    <citation type="journal article" date="2019" name="Int. J. Syst. Evol. Microbiol.">
        <title>The Global Catalogue of Microorganisms (GCM) 10K type strain sequencing project: providing services to taxonomists for standard genome sequencing and annotation.</title>
        <authorList>
            <consortium name="The Broad Institute Genomics Platform"/>
            <consortium name="The Broad Institute Genome Sequencing Center for Infectious Disease"/>
            <person name="Wu L."/>
            <person name="Ma J."/>
        </authorList>
    </citation>
    <scope>NUCLEOTIDE SEQUENCE [LARGE SCALE GENOMIC DNA]</scope>
    <source>
        <strain evidence="2">CECT 7398</strain>
    </source>
</reference>
<comment type="caution">
    <text evidence="1">The sequence shown here is derived from an EMBL/GenBank/DDBJ whole genome shotgun (WGS) entry which is preliminary data.</text>
</comment>
<protein>
    <submittedName>
        <fullName evidence="1">Uncharacterized protein</fullName>
    </submittedName>
</protein>
<dbReference type="RefSeq" id="WP_290313122.1">
    <property type="nucleotide sequence ID" value="NZ_JAUFQC010000027.1"/>
</dbReference>
<gene>
    <name evidence="1" type="ORF">QWZ16_18965</name>
</gene>
<name>A0ABT8BZ44_9VIBR</name>
<evidence type="ECO:0000313" key="2">
    <source>
        <dbReference type="Proteomes" id="UP001238540"/>
    </source>
</evidence>
<organism evidence="1 2">
    <name type="scientific">Vibrio ostreicida</name>
    <dbReference type="NCBI Taxonomy" id="526588"/>
    <lineage>
        <taxon>Bacteria</taxon>
        <taxon>Pseudomonadati</taxon>
        <taxon>Pseudomonadota</taxon>
        <taxon>Gammaproteobacteria</taxon>
        <taxon>Vibrionales</taxon>
        <taxon>Vibrionaceae</taxon>
        <taxon>Vibrio</taxon>
    </lineage>
</organism>
<sequence length="42" mass="4563">MPDIGALLLISATCPEQFSAFIDLRQVKSACAPLAQNLYYSC</sequence>
<evidence type="ECO:0000313" key="1">
    <source>
        <dbReference type="EMBL" id="MDN3611684.1"/>
    </source>
</evidence>
<keyword evidence="2" id="KW-1185">Reference proteome</keyword>
<accession>A0ABT8BZ44</accession>
<dbReference type="Proteomes" id="UP001238540">
    <property type="component" value="Unassembled WGS sequence"/>
</dbReference>